<reference evidence="2 4" key="2">
    <citation type="journal article" date="2014" name="BMC Genomics">
        <title>An improved genome release (version Mt4.0) for the model legume Medicago truncatula.</title>
        <authorList>
            <person name="Tang H."/>
            <person name="Krishnakumar V."/>
            <person name="Bidwell S."/>
            <person name="Rosen B."/>
            <person name="Chan A."/>
            <person name="Zhou S."/>
            <person name="Gentzbittel L."/>
            <person name="Childs K.L."/>
            <person name="Yandell M."/>
            <person name="Gundlach H."/>
            <person name="Mayer K.F."/>
            <person name="Schwartz D.C."/>
            <person name="Town C.D."/>
        </authorList>
    </citation>
    <scope>GENOME REANNOTATION</scope>
    <source>
        <strain evidence="2">A17</strain>
        <strain evidence="3 4">cv. Jemalong A17</strain>
    </source>
</reference>
<dbReference type="Proteomes" id="UP000002051">
    <property type="component" value="Chromosome 8"/>
</dbReference>
<keyword evidence="1 2" id="KW-0812">Transmembrane</keyword>
<evidence type="ECO:0000313" key="2">
    <source>
        <dbReference type="EMBL" id="KEH19710.1"/>
    </source>
</evidence>
<reference evidence="3" key="3">
    <citation type="submission" date="2015-04" db="UniProtKB">
        <authorList>
            <consortium name="EnsemblPlants"/>
        </authorList>
    </citation>
    <scope>IDENTIFICATION</scope>
    <source>
        <strain evidence="3">cv. Jemalong A17</strain>
    </source>
</reference>
<reference evidence="2 4" key="1">
    <citation type="journal article" date="2011" name="Nature">
        <title>The Medicago genome provides insight into the evolution of rhizobial symbioses.</title>
        <authorList>
            <person name="Young N.D."/>
            <person name="Debelle F."/>
            <person name="Oldroyd G.E."/>
            <person name="Geurts R."/>
            <person name="Cannon S.B."/>
            <person name="Udvardi M.K."/>
            <person name="Benedito V.A."/>
            <person name="Mayer K.F."/>
            <person name="Gouzy J."/>
            <person name="Schoof H."/>
            <person name="Van de Peer Y."/>
            <person name="Proost S."/>
            <person name="Cook D.R."/>
            <person name="Meyers B.C."/>
            <person name="Spannagl M."/>
            <person name="Cheung F."/>
            <person name="De Mita S."/>
            <person name="Krishnakumar V."/>
            <person name="Gundlach H."/>
            <person name="Zhou S."/>
            <person name="Mudge J."/>
            <person name="Bharti A.K."/>
            <person name="Murray J.D."/>
            <person name="Naoumkina M.A."/>
            <person name="Rosen B."/>
            <person name="Silverstein K.A."/>
            <person name="Tang H."/>
            <person name="Rombauts S."/>
            <person name="Zhao P.X."/>
            <person name="Zhou P."/>
            <person name="Barbe V."/>
            <person name="Bardou P."/>
            <person name="Bechner M."/>
            <person name="Bellec A."/>
            <person name="Berger A."/>
            <person name="Berges H."/>
            <person name="Bidwell S."/>
            <person name="Bisseling T."/>
            <person name="Choisne N."/>
            <person name="Couloux A."/>
            <person name="Denny R."/>
            <person name="Deshpande S."/>
            <person name="Dai X."/>
            <person name="Doyle J.J."/>
            <person name="Dudez A.M."/>
            <person name="Farmer A.D."/>
            <person name="Fouteau S."/>
            <person name="Franken C."/>
            <person name="Gibelin C."/>
            <person name="Gish J."/>
            <person name="Goldstein S."/>
            <person name="Gonzalez A.J."/>
            <person name="Green P.J."/>
            <person name="Hallab A."/>
            <person name="Hartog M."/>
            <person name="Hua A."/>
            <person name="Humphray S.J."/>
            <person name="Jeong D.H."/>
            <person name="Jing Y."/>
            <person name="Jocker A."/>
            <person name="Kenton S.M."/>
            <person name="Kim D.J."/>
            <person name="Klee K."/>
            <person name="Lai H."/>
            <person name="Lang C."/>
            <person name="Lin S."/>
            <person name="Macmil S.L."/>
            <person name="Magdelenat G."/>
            <person name="Matthews L."/>
            <person name="McCorrison J."/>
            <person name="Monaghan E.L."/>
            <person name="Mun J.H."/>
            <person name="Najar F.Z."/>
            <person name="Nicholson C."/>
            <person name="Noirot C."/>
            <person name="O'Bleness M."/>
            <person name="Paule C.R."/>
            <person name="Poulain J."/>
            <person name="Prion F."/>
            <person name="Qin B."/>
            <person name="Qu C."/>
            <person name="Retzel E.F."/>
            <person name="Riddle C."/>
            <person name="Sallet E."/>
            <person name="Samain S."/>
            <person name="Samson N."/>
            <person name="Sanders I."/>
            <person name="Saurat O."/>
            <person name="Scarpelli C."/>
            <person name="Schiex T."/>
            <person name="Segurens B."/>
            <person name="Severin A.J."/>
            <person name="Sherrier D.J."/>
            <person name="Shi R."/>
            <person name="Sims S."/>
            <person name="Singer S.R."/>
            <person name="Sinharoy S."/>
            <person name="Sterck L."/>
            <person name="Viollet A."/>
            <person name="Wang B.B."/>
            <person name="Wang K."/>
            <person name="Wang M."/>
            <person name="Wang X."/>
            <person name="Warfsmann J."/>
            <person name="Weissenbach J."/>
            <person name="White D.D."/>
            <person name="White J.D."/>
            <person name="Wiley G.B."/>
            <person name="Wincker P."/>
            <person name="Xing Y."/>
            <person name="Yang L."/>
            <person name="Yao Z."/>
            <person name="Ying F."/>
            <person name="Zhai J."/>
            <person name="Zhou L."/>
            <person name="Zuber A."/>
            <person name="Denarie J."/>
            <person name="Dixon R.A."/>
            <person name="May G.D."/>
            <person name="Schwartz D.C."/>
            <person name="Rogers J."/>
            <person name="Quetier F."/>
            <person name="Town C.D."/>
            <person name="Roe B.A."/>
        </authorList>
    </citation>
    <scope>NUCLEOTIDE SEQUENCE [LARGE SCALE GENOMIC DNA]</scope>
    <source>
        <strain evidence="2">A17</strain>
        <strain evidence="3 4">cv. Jemalong A17</strain>
    </source>
</reference>
<proteinExistence type="predicted"/>
<feature type="transmembrane region" description="Helical" evidence="1">
    <location>
        <begin position="6"/>
        <end position="25"/>
    </location>
</feature>
<accession>A0A072U1N6</accession>
<dbReference type="STRING" id="3880.A0A072U1N6"/>
<keyword evidence="4" id="KW-1185">Reference proteome</keyword>
<evidence type="ECO:0000256" key="1">
    <source>
        <dbReference type="SAM" id="Phobius"/>
    </source>
</evidence>
<organism evidence="2 4">
    <name type="scientific">Medicago truncatula</name>
    <name type="common">Barrel medic</name>
    <name type="synonym">Medicago tribuloides</name>
    <dbReference type="NCBI Taxonomy" id="3880"/>
    <lineage>
        <taxon>Eukaryota</taxon>
        <taxon>Viridiplantae</taxon>
        <taxon>Streptophyta</taxon>
        <taxon>Embryophyta</taxon>
        <taxon>Tracheophyta</taxon>
        <taxon>Spermatophyta</taxon>
        <taxon>Magnoliopsida</taxon>
        <taxon>eudicotyledons</taxon>
        <taxon>Gunneridae</taxon>
        <taxon>Pentapetalae</taxon>
        <taxon>rosids</taxon>
        <taxon>fabids</taxon>
        <taxon>Fabales</taxon>
        <taxon>Fabaceae</taxon>
        <taxon>Papilionoideae</taxon>
        <taxon>50 kb inversion clade</taxon>
        <taxon>NPAAA clade</taxon>
        <taxon>Hologalegina</taxon>
        <taxon>IRL clade</taxon>
        <taxon>Trifolieae</taxon>
        <taxon>Medicago</taxon>
    </lineage>
</organism>
<dbReference type="HOGENOM" id="CLU_2137240_0_0_1"/>
<dbReference type="EMBL" id="CM001224">
    <property type="protein sequence ID" value="KEH19710.1"/>
    <property type="molecule type" value="Genomic_DNA"/>
</dbReference>
<gene>
    <name evidence="2" type="ordered locus">MTR_8g467100</name>
</gene>
<keyword evidence="1" id="KW-1133">Transmembrane helix</keyword>
<feature type="transmembrane region" description="Helical" evidence="1">
    <location>
        <begin position="32"/>
        <end position="52"/>
    </location>
</feature>
<evidence type="ECO:0000313" key="4">
    <source>
        <dbReference type="Proteomes" id="UP000002051"/>
    </source>
</evidence>
<dbReference type="AlphaFoldDB" id="A0A072U1N6"/>
<name>A0A072U1N6_MEDTR</name>
<dbReference type="EnsemblPlants" id="KEH19710">
    <property type="protein sequence ID" value="KEH19710"/>
    <property type="gene ID" value="MTR_8g467100"/>
</dbReference>
<protein>
    <submittedName>
        <fullName evidence="2">Transmembrane protein, putative</fullName>
    </submittedName>
</protein>
<sequence>MNFTMIGLNIGSKSGFVLITALIILPSTWLRSLGVLVYISVGGIMTSFVWVYHNQESYLEGLREDDIARGEEADKKSIAKKIKKNCNRLWQVKLERSMFGPLKKRSILEGPKI</sequence>
<keyword evidence="1" id="KW-0472">Membrane</keyword>
<evidence type="ECO:0000313" key="3">
    <source>
        <dbReference type="EnsemblPlants" id="KEH19710"/>
    </source>
</evidence>